<protein>
    <submittedName>
        <fullName evidence="1">Uncharacterized protein</fullName>
    </submittedName>
</protein>
<proteinExistence type="predicted"/>
<evidence type="ECO:0000313" key="1">
    <source>
        <dbReference type="EMBL" id="KAJ7041265.1"/>
    </source>
</evidence>
<keyword evidence="2" id="KW-1185">Reference proteome</keyword>
<dbReference type="EMBL" id="JARJCM010000018">
    <property type="protein sequence ID" value="KAJ7041265.1"/>
    <property type="molecule type" value="Genomic_DNA"/>
</dbReference>
<reference evidence="1" key="1">
    <citation type="submission" date="2023-03" db="EMBL/GenBank/DDBJ databases">
        <title>Massive genome expansion in bonnet fungi (Mycena s.s.) driven by repeated elements and novel gene families across ecological guilds.</title>
        <authorList>
            <consortium name="Lawrence Berkeley National Laboratory"/>
            <person name="Harder C.B."/>
            <person name="Miyauchi S."/>
            <person name="Viragh M."/>
            <person name="Kuo A."/>
            <person name="Thoen E."/>
            <person name="Andreopoulos B."/>
            <person name="Lu D."/>
            <person name="Skrede I."/>
            <person name="Drula E."/>
            <person name="Henrissat B."/>
            <person name="Morin E."/>
            <person name="Kohler A."/>
            <person name="Barry K."/>
            <person name="LaButti K."/>
            <person name="Morin E."/>
            <person name="Salamov A."/>
            <person name="Lipzen A."/>
            <person name="Mereny Z."/>
            <person name="Hegedus B."/>
            <person name="Baldrian P."/>
            <person name="Stursova M."/>
            <person name="Weitz H."/>
            <person name="Taylor A."/>
            <person name="Grigoriev I.V."/>
            <person name="Nagy L.G."/>
            <person name="Martin F."/>
            <person name="Kauserud H."/>
        </authorList>
    </citation>
    <scope>NUCLEOTIDE SEQUENCE</scope>
    <source>
        <strain evidence="1">CBHHK200</strain>
    </source>
</reference>
<organism evidence="1 2">
    <name type="scientific">Mycena alexandri</name>
    <dbReference type="NCBI Taxonomy" id="1745969"/>
    <lineage>
        <taxon>Eukaryota</taxon>
        <taxon>Fungi</taxon>
        <taxon>Dikarya</taxon>
        <taxon>Basidiomycota</taxon>
        <taxon>Agaricomycotina</taxon>
        <taxon>Agaricomycetes</taxon>
        <taxon>Agaricomycetidae</taxon>
        <taxon>Agaricales</taxon>
        <taxon>Marasmiineae</taxon>
        <taxon>Mycenaceae</taxon>
        <taxon>Mycena</taxon>
    </lineage>
</organism>
<accession>A0AAD6T8U0</accession>
<evidence type="ECO:0000313" key="2">
    <source>
        <dbReference type="Proteomes" id="UP001218188"/>
    </source>
</evidence>
<gene>
    <name evidence="1" type="ORF">C8F04DRAFT_1177444</name>
</gene>
<sequence length="242" mass="27632">MPNVEALSLLIGITNMDVKSVAAYMGILRRRLPCLRKFTWVPPDLHTEAPNSGSSLMTFLNQHPLLETLIIRFPFSGPSGSNDSPPMTLHLPQLREFEGPLPYLHALQPVPKLTYLRLHICVWTPDTQQMIESAQGLRTFDLTLDSNDLNVFEVLHGLSVPTMCTSLRVTQRMHLRRSDVDQYILARCLAMMPWLRSLILDNQEENYYFWDRITDGLGREYDDTIGSVGKGPSFWGKLDIDF</sequence>
<dbReference type="Proteomes" id="UP001218188">
    <property type="component" value="Unassembled WGS sequence"/>
</dbReference>
<dbReference type="SUPFAM" id="SSF52047">
    <property type="entry name" value="RNI-like"/>
    <property type="match status" value="1"/>
</dbReference>
<dbReference type="Gene3D" id="3.80.10.10">
    <property type="entry name" value="Ribonuclease Inhibitor"/>
    <property type="match status" value="1"/>
</dbReference>
<dbReference type="AlphaFoldDB" id="A0AAD6T8U0"/>
<name>A0AAD6T8U0_9AGAR</name>
<dbReference type="InterPro" id="IPR032675">
    <property type="entry name" value="LRR_dom_sf"/>
</dbReference>
<comment type="caution">
    <text evidence="1">The sequence shown here is derived from an EMBL/GenBank/DDBJ whole genome shotgun (WGS) entry which is preliminary data.</text>
</comment>